<accession>A0A0C4DU30</accession>
<dbReference type="AlphaFoldDB" id="A0A0C4DU30"/>
<sequence length="236" mass="25758">MLDTTRPFHTRASFPLPRLAKVFTRCYRPKTELGTSRSFAAHSLRAVTRRSRHPPGQDSTGGHKPRHRTSCLQWRRPVYHLLNIATLILLHASYPPLNLTTPSSTPHTLYRDRRANAQFLGCFLVLQNAAAGPPPYHSFIYRPEPQRQYAQLRGLPPAPPPRKPQPGKLLMSGQTCPSAAHSRDLGLILRAKGLQGPGPTERLDNVGDPVAILRALIGAAVGCLGAGHGCGGNDEG</sequence>
<name>A0A0C4DU30_MAGP6</name>
<evidence type="ECO:0000256" key="1">
    <source>
        <dbReference type="SAM" id="MobiDB-lite"/>
    </source>
</evidence>
<feature type="region of interest" description="Disordered" evidence="1">
    <location>
        <begin position="46"/>
        <end position="68"/>
    </location>
</feature>
<evidence type="ECO:0000313" key="4">
    <source>
        <dbReference type="Proteomes" id="UP000011715"/>
    </source>
</evidence>
<dbReference type="EMBL" id="ADBL01000825">
    <property type="status" value="NOT_ANNOTATED_CDS"/>
    <property type="molecule type" value="Genomic_DNA"/>
</dbReference>
<reference evidence="4" key="1">
    <citation type="submission" date="2010-05" db="EMBL/GenBank/DDBJ databases">
        <title>The genome sequence of Magnaporthe poae strain ATCC 64411.</title>
        <authorList>
            <person name="Ma L.-J."/>
            <person name="Dead R."/>
            <person name="Young S."/>
            <person name="Zeng Q."/>
            <person name="Koehrsen M."/>
            <person name="Alvarado L."/>
            <person name="Berlin A."/>
            <person name="Chapman S.B."/>
            <person name="Chen Z."/>
            <person name="Freedman E."/>
            <person name="Gellesch M."/>
            <person name="Goldberg J."/>
            <person name="Griggs A."/>
            <person name="Gujja S."/>
            <person name="Heilman E.R."/>
            <person name="Heiman D."/>
            <person name="Hepburn T."/>
            <person name="Howarth C."/>
            <person name="Jen D."/>
            <person name="Larson L."/>
            <person name="Mehta T."/>
            <person name="Neiman D."/>
            <person name="Pearson M."/>
            <person name="Roberts A."/>
            <person name="Saif S."/>
            <person name="Shea T."/>
            <person name="Shenoy N."/>
            <person name="Sisk P."/>
            <person name="Stolte C."/>
            <person name="Sykes S."/>
            <person name="Walk T."/>
            <person name="White J."/>
            <person name="Yandava C."/>
            <person name="Haas B."/>
            <person name="Nusbaum C."/>
            <person name="Birren B."/>
        </authorList>
    </citation>
    <scope>NUCLEOTIDE SEQUENCE [LARGE SCALE GENOMIC DNA]</scope>
    <source>
        <strain evidence="4">ATCC 64411 / 73-15</strain>
    </source>
</reference>
<dbReference type="Proteomes" id="UP000011715">
    <property type="component" value="Unassembled WGS sequence"/>
</dbReference>
<dbReference type="VEuPathDB" id="FungiDB:MAPG_03464"/>
<reference evidence="3" key="4">
    <citation type="journal article" date="2015" name="G3 (Bethesda)">
        <title>Genome sequences of three phytopathogenic species of the Magnaporthaceae family of fungi.</title>
        <authorList>
            <person name="Okagaki L.H."/>
            <person name="Nunes C.C."/>
            <person name="Sailsbery J."/>
            <person name="Clay B."/>
            <person name="Brown D."/>
            <person name="John T."/>
            <person name="Oh Y."/>
            <person name="Young N."/>
            <person name="Fitzgerald M."/>
            <person name="Haas B.J."/>
            <person name="Zeng Q."/>
            <person name="Young S."/>
            <person name="Adiconis X."/>
            <person name="Fan L."/>
            <person name="Levin J.Z."/>
            <person name="Mitchell T.K."/>
            <person name="Okubara P.A."/>
            <person name="Farman M.L."/>
            <person name="Kohn L.M."/>
            <person name="Birren B."/>
            <person name="Ma L.-J."/>
            <person name="Dean R.A."/>
        </authorList>
    </citation>
    <scope>NUCLEOTIDE SEQUENCE</scope>
    <source>
        <strain evidence="3">ATCC 64411 / 73-15</strain>
    </source>
</reference>
<protein>
    <submittedName>
        <fullName evidence="2 3">Uncharacterized protein</fullName>
    </submittedName>
</protein>
<reference evidence="2" key="3">
    <citation type="submission" date="2011-03" db="EMBL/GenBank/DDBJ databases">
        <title>Annotation of Magnaporthe poae ATCC 64411.</title>
        <authorList>
            <person name="Ma L.-J."/>
            <person name="Dead R."/>
            <person name="Young S.K."/>
            <person name="Zeng Q."/>
            <person name="Gargeya S."/>
            <person name="Fitzgerald M."/>
            <person name="Haas B."/>
            <person name="Abouelleil A."/>
            <person name="Alvarado L."/>
            <person name="Arachchi H.M."/>
            <person name="Berlin A."/>
            <person name="Brown A."/>
            <person name="Chapman S.B."/>
            <person name="Chen Z."/>
            <person name="Dunbar C."/>
            <person name="Freedman E."/>
            <person name="Gearin G."/>
            <person name="Gellesch M."/>
            <person name="Goldberg J."/>
            <person name="Griggs A."/>
            <person name="Gujja S."/>
            <person name="Heiman D."/>
            <person name="Howarth C."/>
            <person name="Larson L."/>
            <person name="Lui A."/>
            <person name="MacDonald P.J.P."/>
            <person name="Mehta T."/>
            <person name="Montmayeur A."/>
            <person name="Murphy C."/>
            <person name="Neiman D."/>
            <person name="Pearson M."/>
            <person name="Priest M."/>
            <person name="Roberts A."/>
            <person name="Saif S."/>
            <person name="Shea T."/>
            <person name="Shenoy N."/>
            <person name="Sisk P."/>
            <person name="Stolte C."/>
            <person name="Sykes S."/>
            <person name="Yandava C."/>
            <person name="Wortman J."/>
            <person name="Nusbaum C."/>
            <person name="Birren B."/>
        </authorList>
    </citation>
    <scope>NUCLEOTIDE SEQUENCE</scope>
    <source>
        <strain evidence="2">ATCC 64411</strain>
    </source>
</reference>
<evidence type="ECO:0000313" key="3">
    <source>
        <dbReference type="EnsemblFungi" id="MAPG_03464T0"/>
    </source>
</evidence>
<gene>
    <name evidence="2" type="ORF">MAPG_03464</name>
</gene>
<feature type="region of interest" description="Disordered" evidence="1">
    <location>
        <begin position="154"/>
        <end position="178"/>
    </location>
</feature>
<evidence type="ECO:0000313" key="2">
    <source>
        <dbReference type="EMBL" id="KLU84421.1"/>
    </source>
</evidence>
<proteinExistence type="predicted"/>
<organism evidence="3 4">
    <name type="scientific">Magnaporthiopsis poae (strain ATCC 64411 / 73-15)</name>
    <name type="common">Kentucky bluegrass fungus</name>
    <name type="synonym">Magnaporthe poae</name>
    <dbReference type="NCBI Taxonomy" id="644358"/>
    <lineage>
        <taxon>Eukaryota</taxon>
        <taxon>Fungi</taxon>
        <taxon>Dikarya</taxon>
        <taxon>Ascomycota</taxon>
        <taxon>Pezizomycotina</taxon>
        <taxon>Sordariomycetes</taxon>
        <taxon>Sordariomycetidae</taxon>
        <taxon>Magnaporthales</taxon>
        <taxon>Magnaporthaceae</taxon>
        <taxon>Magnaporthiopsis</taxon>
    </lineage>
</organism>
<dbReference type="EnsemblFungi" id="MAPG_03464T0">
    <property type="protein sequence ID" value="MAPG_03464T0"/>
    <property type="gene ID" value="MAPG_03464"/>
</dbReference>
<reference evidence="2" key="2">
    <citation type="submission" date="2010-05" db="EMBL/GenBank/DDBJ databases">
        <title>The Genome Sequence of Magnaporthe poae strain ATCC 64411.</title>
        <authorList>
            <consortium name="The Broad Institute Genome Sequencing Platform"/>
            <consortium name="Broad Institute Genome Sequencing Center for Infectious Disease"/>
            <person name="Ma L.-J."/>
            <person name="Dead R."/>
            <person name="Young S."/>
            <person name="Zeng Q."/>
            <person name="Koehrsen M."/>
            <person name="Alvarado L."/>
            <person name="Berlin A."/>
            <person name="Chapman S.B."/>
            <person name="Chen Z."/>
            <person name="Freedman E."/>
            <person name="Gellesch M."/>
            <person name="Goldberg J."/>
            <person name="Griggs A."/>
            <person name="Gujja S."/>
            <person name="Heilman E.R."/>
            <person name="Heiman D."/>
            <person name="Hepburn T."/>
            <person name="Howarth C."/>
            <person name="Jen D."/>
            <person name="Larson L."/>
            <person name="Mehta T."/>
            <person name="Neiman D."/>
            <person name="Pearson M."/>
            <person name="Roberts A."/>
            <person name="Saif S."/>
            <person name="Shea T."/>
            <person name="Shenoy N."/>
            <person name="Sisk P."/>
            <person name="Stolte C."/>
            <person name="Sykes S."/>
            <person name="Walk T."/>
            <person name="White J."/>
            <person name="Yandava C."/>
            <person name="Haas B."/>
            <person name="Nusbaum C."/>
            <person name="Birren B."/>
        </authorList>
    </citation>
    <scope>NUCLEOTIDE SEQUENCE</scope>
    <source>
        <strain evidence="2">ATCC 64411</strain>
    </source>
</reference>
<keyword evidence="4" id="KW-1185">Reference proteome</keyword>
<reference evidence="3" key="5">
    <citation type="submission" date="2015-06" db="UniProtKB">
        <authorList>
            <consortium name="EnsemblFungi"/>
        </authorList>
    </citation>
    <scope>IDENTIFICATION</scope>
    <source>
        <strain evidence="3">ATCC 64411</strain>
    </source>
</reference>
<dbReference type="EMBL" id="GL876967">
    <property type="protein sequence ID" value="KLU84421.1"/>
    <property type="molecule type" value="Genomic_DNA"/>
</dbReference>